<sequence>MTPNTQSSNEPHSDKEILLDGFLSVVRATNFQDTATAVFNSCQNMTGASTGLIALTSPDKTKDKVILFHPNAQSHTQVPGVSDYIHSLLAECDRQQSAISHNDFMSTPWAQLMPSGHITLKNIIIIPLLLKKQAIGLVALANKKTDFTPNDQQLANTFLKITTHCLKKIHSHEQQLISSRSLAEQLADNQQELQIILDSVPAAIFYKNSNNRFLQVNKAFCRLTGIEKEQALNTPLTELSFTPDLAHTYWQEDLEVINSGRPKKNIIQPLFSDSNRWVRTDKLPYRDKQGTIRGVIGFAIEITEEIKTKEKLTQNLSHLQQRVEERTRHLNDANHHLKKEIETNRYITIKLEKQASKLQKMNSALQVLIDQNQQQKVIAEKNIKEKYEHLVVPQLELLAQRLRRNEDLELLNLIQDNIKQSLLGFKHQNSTLIRTLTAKELEIATLVRHGKTTKDISRVLHISMETVKFHRRNIRRKLGLTSSGSNLRSELLARDQE</sequence>
<dbReference type="InterPro" id="IPR003018">
    <property type="entry name" value="GAF"/>
</dbReference>
<dbReference type="SUPFAM" id="SSF46894">
    <property type="entry name" value="C-terminal effector domain of the bipartite response regulators"/>
    <property type="match status" value="1"/>
</dbReference>
<dbReference type="PROSITE" id="PS50043">
    <property type="entry name" value="HTH_LUXR_2"/>
    <property type="match status" value="1"/>
</dbReference>
<dbReference type="Gene3D" id="1.10.10.10">
    <property type="entry name" value="Winged helix-like DNA-binding domain superfamily/Winged helix DNA-binding domain"/>
    <property type="match status" value="1"/>
</dbReference>
<organism evidence="8 9">
    <name type="scientific">Candidatus Desulfatifera sulfidica</name>
    <dbReference type="NCBI Taxonomy" id="2841691"/>
    <lineage>
        <taxon>Bacteria</taxon>
        <taxon>Pseudomonadati</taxon>
        <taxon>Thermodesulfobacteriota</taxon>
        <taxon>Desulfobulbia</taxon>
        <taxon>Desulfobulbales</taxon>
        <taxon>Desulfobulbaceae</taxon>
        <taxon>Candidatus Desulfatifera</taxon>
    </lineage>
</organism>
<dbReference type="SMART" id="SM00091">
    <property type="entry name" value="PAS"/>
    <property type="match status" value="1"/>
</dbReference>
<protein>
    <submittedName>
        <fullName evidence="8">PAS domain-containing protein</fullName>
    </submittedName>
</protein>
<name>A0A8J6N5B0_9BACT</name>
<dbReference type="InterPro" id="IPR016032">
    <property type="entry name" value="Sig_transdc_resp-reg_C-effctor"/>
</dbReference>
<evidence type="ECO:0000313" key="8">
    <source>
        <dbReference type="EMBL" id="MBC8207798.1"/>
    </source>
</evidence>
<feature type="domain" description="PAC" evidence="7">
    <location>
        <begin position="260"/>
        <end position="314"/>
    </location>
</feature>
<dbReference type="InterPro" id="IPR000700">
    <property type="entry name" value="PAS-assoc_C"/>
</dbReference>
<dbReference type="PRINTS" id="PR00038">
    <property type="entry name" value="HTHLUXR"/>
</dbReference>
<dbReference type="InterPro" id="IPR036388">
    <property type="entry name" value="WH-like_DNA-bd_sf"/>
</dbReference>
<dbReference type="Gene3D" id="3.30.450.40">
    <property type="match status" value="1"/>
</dbReference>
<dbReference type="InterPro" id="IPR029016">
    <property type="entry name" value="GAF-like_dom_sf"/>
</dbReference>
<evidence type="ECO:0000256" key="3">
    <source>
        <dbReference type="ARBA" id="ARBA00023163"/>
    </source>
</evidence>
<dbReference type="PROSITE" id="PS50113">
    <property type="entry name" value="PAC"/>
    <property type="match status" value="1"/>
</dbReference>
<dbReference type="CDD" id="cd00130">
    <property type="entry name" value="PAS"/>
    <property type="match status" value="1"/>
</dbReference>
<gene>
    <name evidence="8" type="ORF">H8E79_01345</name>
</gene>
<dbReference type="Gene3D" id="3.30.450.20">
    <property type="entry name" value="PAS domain"/>
    <property type="match status" value="1"/>
</dbReference>
<evidence type="ECO:0000259" key="6">
    <source>
        <dbReference type="PROSITE" id="PS50112"/>
    </source>
</evidence>
<dbReference type="PANTHER" id="PTHR44688">
    <property type="entry name" value="DNA-BINDING TRANSCRIPTIONAL ACTIVATOR DEVR_DOSR"/>
    <property type="match status" value="1"/>
</dbReference>
<evidence type="ECO:0000256" key="2">
    <source>
        <dbReference type="ARBA" id="ARBA00023125"/>
    </source>
</evidence>
<evidence type="ECO:0000259" key="7">
    <source>
        <dbReference type="PROSITE" id="PS50113"/>
    </source>
</evidence>
<dbReference type="InterPro" id="IPR000014">
    <property type="entry name" value="PAS"/>
</dbReference>
<dbReference type="SUPFAM" id="SSF55781">
    <property type="entry name" value="GAF domain-like"/>
    <property type="match status" value="1"/>
</dbReference>
<evidence type="ECO:0000256" key="4">
    <source>
        <dbReference type="SAM" id="Coils"/>
    </source>
</evidence>
<dbReference type="GO" id="GO:0003677">
    <property type="term" value="F:DNA binding"/>
    <property type="evidence" value="ECO:0007669"/>
    <property type="project" value="UniProtKB-KW"/>
</dbReference>
<dbReference type="AlphaFoldDB" id="A0A8J6N5B0"/>
<dbReference type="Proteomes" id="UP000599024">
    <property type="component" value="Unassembled WGS sequence"/>
</dbReference>
<dbReference type="InterPro" id="IPR013656">
    <property type="entry name" value="PAS_4"/>
</dbReference>
<evidence type="ECO:0000256" key="1">
    <source>
        <dbReference type="ARBA" id="ARBA00023015"/>
    </source>
</evidence>
<dbReference type="Pfam" id="PF08448">
    <property type="entry name" value="PAS_4"/>
    <property type="match status" value="1"/>
</dbReference>
<feature type="domain" description="HTH luxR-type" evidence="5">
    <location>
        <begin position="429"/>
        <end position="497"/>
    </location>
</feature>
<dbReference type="EMBL" id="JACNLK010000016">
    <property type="protein sequence ID" value="MBC8207798.1"/>
    <property type="molecule type" value="Genomic_DNA"/>
</dbReference>
<dbReference type="PROSITE" id="PS50112">
    <property type="entry name" value="PAS"/>
    <property type="match status" value="1"/>
</dbReference>
<dbReference type="NCBIfam" id="TIGR00229">
    <property type="entry name" value="sensory_box"/>
    <property type="match status" value="1"/>
</dbReference>
<dbReference type="Pfam" id="PF00196">
    <property type="entry name" value="GerE"/>
    <property type="match status" value="1"/>
</dbReference>
<dbReference type="InterPro" id="IPR035965">
    <property type="entry name" value="PAS-like_dom_sf"/>
</dbReference>
<dbReference type="GO" id="GO:0006355">
    <property type="term" value="P:regulation of DNA-templated transcription"/>
    <property type="evidence" value="ECO:0007669"/>
    <property type="project" value="InterPro"/>
</dbReference>
<dbReference type="PANTHER" id="PTHR44688:SF16">
    <property type="entry name" value="DNA-BINDING TRANSCRIPTIONAL ACTIVATOR DEVR_DOSR"/>
    <property type="match status" value="1"/>
</dbReference>
<dbReference type="Pfam" id="PF13185">
    <property type="entry name" value="GAF_2"/>
    <property type="match status" value="1"/>
</dbReference>
<dbReference type="SUPFAM" id="SSF55785">
    <property type="entry name" value="PYP-like sensor domain (PAS domain)"/>
    <property type="match status" value="1"/>
</dbReference>
<feature type="coiled-coil region" evidence="4">
    <location>
        <begin position="302"/>
        <end position="371"/>
    </location>
</feature>
<feature type="domain" description="PAS" evidence="6">
    <location>
        <begin position="189"/>
        <end position="244"/>
    </location>
</feature>
<keyword evidence="1" id="KW-0805">Transcription regulation</keyword>
<evidence type="ECO:0000313" key="9">
    <source>
        <dbReference type="Proteomes" id="UP000599024"/>
    </source>
</evidence>
<keyword evidence="3" id="KW-0804">Transcription</keyword>
<evidence type="ECO:0000259" key="5">
    <source>
        <dbReference type="PROSITE" id="PS50043"/>
    </source>
</evidence>
<dbReference type="InterPro" id="IPR000792">
    <property type="entry name" value="Tscrpt_reg_LuxR_C"/>
</dbReference>
<dbReference type="CDD" id="cd06170">
    <property type="entry name" value="LuxR_C_like"/>
    <property type="match status" value="1"/>
</dbReference>
<accession>A0A8J6N5B0</accession>
<dbReference type="SMART" id="SM00421">
    <property type="entry name" value="HTH_LUXR"/>
    <property type="match status" value="1"/>
</dbReference>
<reference evidence="8 9" key="1">
    <citation type="submission" date="2020-08" db="EMBL/GenBank/DDBJ databases">
        <title>Bridging the membrane lipid divide: bacteria of the FCB group superphylum have the potential to synthesize archaeal ether lipids.</title>
        <authorList>
            <person name="Villanueva L."/>
            <person name="Von Meijenfeldt F.A.B."/>
            <person name="Westbye A.B."/>
            <person name="Yadav S."/>
            <person name="Hopmans E.C."/>
            <person name="Dutilh B.E."/>
            <person name="Sinninghe Damste J.S."/>
        </authorList>
    </citation>
    <scope>NUCLEOTIDE SEQUENCE [LARGE SCALE GENOMIC DNA]</scope>
    <source>
        <strain evidence="8">NIOZ-UU81</strain>
    </source>
</reference>
<proteinExistence type="predicted"/>
<dbReference type="PROSITE" id="PS00622">
    <property type="entry name" value="HTH_LUXR_1"/>
    <property type="match status" value="1"/>
</dbReference>
<keyword evidence="2" id="KW-0238">DNA-binding</keyword>
<comment type="caution">
    <text evidence="8">The sequence shown here is derived from an EMBL/GenBank/DDBJ whole genome shotgun (WGS) entry which is preliminary data.</text>
</comment>
<keyword evidence="4" id="KW-0175">Coiled coil</keyword>